<reference evidence="2" key="1">
    <citation type="submission" date="2021-12" db="EMBL/GenBank/DDBJ databases">
        <authorList>
            <person name="Zaccaron A."/>
            <person name="Stergiopoulos I."/>
        </authorList>
    </citation>
    <scope>NUCLEOTIDE SEQUENCE</scope>
    <source>
        <strain evidence="2">Race5_Kim</strain>
    </source>
</reference>
<name>A0A9Q8LA50_PASFU</name>
<dbReference type="RefSeq" id="XP_047757990.1">
    <property type="nucleotide sequence ID" value="XM_047902039.1"/>
</dbReference>
<dbReference type="AlphaFoldDB" id="A0A9Q8LA50"/>
<dbReference type="KEGG" id="ffu:CLAFUR5_02891"/>
<evidence type="ECO:0000256" key="1">
    <source>
        <dbReference type="SAM" id="Phobius"/>
    </source>
</evidence>
<dbReference type="GeneID" id="71982769"/>
<organism evidence="2 3">
    <name type="scientific">Passalora fulva</name>
    <name type="common">Tomato leaf mold</name>
    <name type="synonym">Cladosporium fulvum</name>
    <dbReference type="NCBI Taxonomy" id="5499"/>
    <lineage>
        <taxon>Eukaryota</taxon>
        <taxon>Fungi</taxon>
        <taxon>Dikarya</taxon>
        <taxon>Ascomycota</taxon>
        <taxon>Pezizomycotina</taxon>
        <taxon>Dothideomycetes</taxon>
        <taxon>Dothideomycetidae</taxon>
        <taxon>Mycosphaerellales</taxon>
        <taxon>Mycosphaerellaceae</taxon>
        <taxon>Fulvia</taxon>
    </lineage>
</organism>
<dbReference type="Proteomes" id="UP000756132">
    <property type="component" value="Chromosome 2"/>
</dbReference>
<dbReference type="PANTHER" id="PTHR34144">
    <property type="entry name" value="CHROMOSOME 8, WHOLE GENOME SHOTGUN SEQUENCE"/>
    <property type="match status" value="1"/>
</dbReference>
<dbReference type="EMBL" id="CP090164">
    <property type="protein sequence ID" value="UJO13624.1"/>
    <property type="molecule type" value="Genomic_DNA"/>
</dbReference>
<reference evidence="2" key="2">
    <citation type="journal article" date="2022" name="Microb. Genom.">
        <title>A chromosome-scale genome assembly of the tomato pathogen Cladosporium fulvum reveals a compartmentalized genome architecture and the presence of a dispensable chromosome.</title>
        <authorList>
            <person name="Zaccaron A.Z."/>
            <person name="Chen L.H."/>
            <person name="Samaras A."/>
            <person name="Stergiopoulos I."/>
        </authorList>
    </citation>
    <scope>NUCLEOTIDE SEQUENCE</scope>
    <source>
        <strain evidence="2">Race5_Kim</strain>
    </source>
</reference>
<keyword evidence="1" id="KW-1133">Transmembrane helix</keyword>
<evidence type="ECO:0000313" key="3">
    <source>
        <dbReference type="Proteomes" id="UP000756132"/>
    </source>
</evidence>
<keyword evidence="1" id="KW-0812">Transmembrane</keyword>
<keyword evidence="1" id="KW-0472">Membrane</keyword>
<dbReference type="PANTHER" id="PTHR34144:SF7">
    <property type="entry name" value="EXPORT PROTEIN (CAP59), PUTATIVE (AFU_ORTHOLOGUE AFUA_7G05020)-RELATED"/>
    <property type="match status" value="1"/>
</dbReference>
<dbReference type="OMA" id="YIASMHW"/>
<dbReference type="InterPro" id="IPR021047">
    <property type="entry name" value="Mannosyltransferase_CMT1"/>
</dbReference>
<sequence>MRALFSRRSSLLHRILNVLGIVATVWTVVEVLYVRTALVRESSVTPPALGDERIFIASIHWTNEAILRAHWNKAVVELANSIGPSNVYVSVYESGSMDDTKGALRDLDKDLGLAKIPRTIVLDATTHQHEISKTPSETGWIRTPGGQLELRRIPYLARLRNIAMEPLAKLGEKGIKFDKILFLNDVVFNTEDVRTLLATRDGDYAAACSLDFKNGHSFYDTFALRDSQGHEQVTQSWPFFRSASSRQALKASKPVPVTSCWNGIVAMDAEPFYAHEAPLRFRGISDSLAEYHLEGSECCLIHADNPMSRSKGVWLNPNVRVGYTVNAYNNVHASRGSPWISAFSVAFGSWSNRVLRWTTTPWFKERTVRARVREWGRKSSRNVGSGEDVCLINEQQILISNGWKHV</sequence>
<protein>
    <recommendedName>
        <fullName evidence="4">Glycosyltransferase family 69 protein</fullName>
    </recommendedName>
</protein>
<gene>
    <name evidence="2" type="ORF">CLAFUR5_02891</name>
</gene>
<evidence type="ECO:0008006" key="4">
    <source>
        <dbReference type="Google" id="ProtNLM"/>
    </source>
</evidence>
<feature type="transmembrane region" description="Helical" evidence="1">
    <location>
        <begin position="12"/>
        <end position="34"/>
    </location>
</feature>
<accession>A0A9Q8LA50</accession>
<evidence type="ECO:0000313" key="2">
    <source>
        <dbReference type="EMBL" id="UJO13624.1"/>
    </source>
</evidence>
<dbReference type="Pfam" id="PF11735">
    <property type="entry name" value="CAP59_mtransfer"/>
    <property type="match status" value="1"/>
</dbReference>
<dbReference type="OrthoDB" id="262547at2759"/>
<keyword evidence="3" id="KW-1185">Reference proteome</keyword>
<proteinExistence type="predicted"/>